<feature type="transmembrane region" description="Helical" evidence="5">
    <location>
        <begin position="268"/>
        <end position="298"/>
    </location>
</feature>
<dbReference type="PANTHER" id="PTHR43243:SF11">
    <property type="entry name" value="AMINO ACID PERMEASE_ SLC12A DOMAIN-CONTAINING PROTEIN"/>
    <property type="match status" value="1"/>
</dbReference>
<dbReference type="RefSeq" id="WP_135394968.1">
    <property type="nucleotide sequence ID" value="NZ_SRMB01000002.1"/>
</dbReference>
<keyword evidence="7" id="KW-1185">Reference proteome</keyword>
<evidence type="ECO:0000313" key="6">
    <source>
        <dbReference type="EMBL" id="TGE27041.1"/>
    </source>
</evidence>
<dbReference type="Pfam" id="PF13520">
    <property type="entry name" value="AA_permease_2"/>
    <property type="match status" value="1"/>
</dbReference>
<keyword evidence="3 5" id="KW-1133">Transmembrane helix</keyword>
<proteinExistence type="predicted"/>
<feature type="transmembrane region" description="Helical" evidence="5">
    <location>
        <begin position="144"/>
        <end position="167"/>
    </location>
</feature>
<keyword evidence="2 5" id="KW-0812">Transmembrane</keyword>
<evidence type="ECO:0000256" key="4">
    <source>
        <dbReference type="ARBA" id="ARBA00023136"/>
    </source>
</evidence>
<dbReference type="OrthoDB" id="860831at2"/>
<feature type="transmembrane region" description="Helical" evidence="5">
    <location>
        <begin position="379"/>
        <end position="400"/>
    </location>
</feature>
<dbReference type="InterPro" id="IPR002293">
    <property type="entry name" value="AA/rel_permease1"/>
</dbReference>
<evidence type="ECO:0000256" key="3">
    <source>
        <dbReference type="ARBA" id="ARBA00022989"/>
    </source>
</evidence>
<feature type="transmembrane region" description="Helical" evidence="5">
    <location>
        <begin position="406"/>
        <end position="425"/>
    </location>
</feature>
<feature type="transmembrane region" description="Helical" evidence="5">
    <location>
        <begin position="187"/>
        <end position="205"/>
    </location>
</feature>
<feature type="transmembrane region" description="Helical" evidence="5">
    <location>
        <begin position="348"/>
        <end position="367"/>
    </location>
</feature>
<dbReference type="GO" id="GO:0015171">
    <property type="term" value="F:amino acid transmembrane transporter activity"/>
    <property type="evidence" value="ECO:0007669"/>
    <property type="project" value="TreeGrafter"/>
</dbReference>
<protein>
    <submittedName>
        <fullName evidence="6">APC family permease</fullName>
    </submittedName>
</protein>
<feature type="transmembrane region" description="Helical" evidence="5">
    <location>
        <begin position="319"/>
        <end position="342"/>
    </location>
</feature>
<feature type="transmembrane region" description="Helical" evidence="5">
    <location>
        <begin position="226"/>
        <end position="248"/>
    </location>
</feature>
<organism evidence="6 7">
    <name type="scientific">Hymenobacter metallicola</name>
    <dbReference type="NCBI Taxonomy" id="2563114"/>
    <lineage>
        <taxon>Bacteria</taxon>
        <taxon>Pseudomonadati</taxon>
        <taxon>Bacteroidota</taxon>
        <taxon>Cytophagia</taxon>
        <taxon>Cytophagales</taxon>
        <taxon>Hymenobacteraceae</taxon>
        <taxon>Hymenobacter</taxon>
    </lineage>
</organism>
<keyword evidence="4 5" id="KW-0472">Membrane</keyword>
<dbReference type="AlphaFoldDB" id="A0A4Z0QDG7"/>
<feature type="transmembrane region" description="Helical" evidence="5">
    <location>
        <begin position="115"/>
        <end position="137"/>
    </location>
</feature>
<dbReference type="PANTHER" id="PTHR43243">
    <property type="entry name" value="INNER MEMBRANE TRANSPORTER YGJI-RELATED"/>
    <property type="match status" value="1"/>
</dbReference>
<evidence type="ECO:0000256" key="5">
    <source>
        <dbReference type="SAM" id="Phobius"/>
    </source>
</evidence>
<dbReference type="GO" id="GO:0016020">
    <property type="term" value="C:membrane"/>
    <property type="evidence" value="ECO:0007669"/>
    <property type="project" value="UniProtKB-SubCell"/>
</dbReference>
<dbReference type="Gene3D" id="1.20.1740.10">
    <property type="entry name" value="Amino acid/polyamine transporter I"/>
    <property type="match status" value="1"/>
</dbReference>
<gene>
    <name evidence="6" type="ORF">E5K02_11595</name>
</gene>
<evidence type="ECO:0000256" key="2">
    <source>
        <dbReference type="ARBA" id="ARBA00022692"/>
    </source>
</evidence>
<feature type="transmembrane region" description="Helical" evidence="5">
    <location>
        <begin position="83"/>
        <end position="103"/>
    </location>
</feature>
<dbReference type="Proteomes" id="UP000298471">
    <property type="component" value="Unassembled WGS sequence"/>
</dbReference>
<accession>A0A4Z0QDG7</accession>
<evidence type="ECO:0000256" key="1">
    <source>
        <dbReference type="ARBA" id="ARBA00004141"/>
    </source>
</evidence>
<name>A0A4Z0QDG7_9BACT</name>
<comment type="caution">
    <text evidence="6">The sequence shown here is derived from an EMBL/GenBank/DDBJ whole genome shotgun (WGS) entry which is preliminary data.</text>
</comment>
<evidence type="ECO:0000313" key="7">
    <source>
        <dbReference type="Proteomes" id="UP000298471"/>
    </source>
</evidence>
<feature type="transmembrane region" description="Helical" evidence="5">
    <location>
        <begin position="38"/>
        <end position="57"/>
    </location>
</feature>
<comment type="subcellular location">
    <subcellularLocation>
        <location evidence="1">Membrane</location>
        <topology evidence="1">Multi-pass membrane protein</topology>
    </subcellularLocation>
</comment>
<reference evidence="6 7" key="1">
    <citation type="submission" date="2019-04" db="EMBL/GenBank/DDBJ databases">
        <authorList>
            <person name="Feng G."/>
            <person name="Zhang J."/>
            <person name="Zhu H."/>
        </authorList>
    </citation>
    <scope>NUCLEOTIDE SEQUENCE [LARGE SCALE GENOMIC DNA]</scope>
    <source>
        <strain evidence="6 7">9PBR-1</strain>
    </source>
</reference>
<dbReference type="EMBL" id="SRMB01000002">
    <property type="protein sequence ID" value="TGE27041.1"/>
    <property type="molecule type" value="Genomic_DNA"/>
</dbReference>
<sequence>MSHEKKLNELEATAICGNDISSSCLYVSALAIAYAGQYAWIALLLVGAVLFLFRTIYGEVVGALPLNGGAYNVLLNTTSKRNAALAACLTILSYMATAVISASEAMHYLHTLWHGLPIIGATLGLLGLFLVLTILGISESAKVAVGIFLVHLVSLTLLVGSAVWYLATHGLANLNLNFQLPVKGGSIANALFFGFSAAMLGISGFESSANFVEEQARGVFPKTLRNMWIVVSFFNPVIAFLAIAALPMQEVGQHTETLLSHLGTTTGGRWLGTLISVDAVAVLSGAVLTSFVGVSGLMKRMTLDRILPQFFLKENKRKSNYLILITFFLLCASVLFITSGQLGPLSGVYTISFLAVMAFFALGNFLLKSKRPKLPRPVYAGIFTVTLALISILVALYGNIKIHPDYLIVFLQYFLPTMALVYIMLNRTAILNLGLAAINSVAEHSRFSRLGRLFVRRQLRELHKQEFVFFTKGDNVSNLNKVMAYVVENEFTNRLKIVTLLKPGEQYPQELLTDIHVLDRAYEQIEVDFVTIEGQFGPQLIDDLSQKWNIPKNFMFIGSPGNQFPYHVSELGGVRLII</sequence>